<accession>A0A2S3X8X9</accession>
<evidence type="ECO:0000313" key="2">
    <source>
        <dbReference type="Proteomes" id="UP000237230"/>
    </source>
</evidence>
<protein>
    <recommendedName>
        <fullName evidence="3">Haem-binding uptake Tiki superfamily ChaN domain-containing protein</fullName>
    </recommendedName>
</protein>
<dbReference type="Gene3D" id="3.40.50.11550">
    <property type="match status" value="1"/>
</dbReference>
<evidence type="ECO:0008006" key="3">
    <source>
        <dbReference type="Google" id="ProtNLM"/>
    </source>
</evidence>
<comment type="caution">
    <text evidence="1">The sequence shown here is derived from an EMBL/GenBank/DDBJ whole genome shotgun (WGS) entry which is preliminary data.</text>
</comment>
<evidence type="ECO:0000313" key="1">
    <source>
        <dbReference type="EMBL" id="POG12045.1"/>
    </source>
</evidence>
<dbReference type="CDD" id="cd14729">
    <property type="entry name" value="RtxA-like"/>
    <property type="match status" value="1"/>
</dbReference>
<name>A0A2S3X8X9_PSEPU</name>
<dbReference type="Proteomes" id="UP000237230">
    <property type="component" value="Unassembled WGS sequence"/>
</dbReference>
<reference evidence="1 2" key="2">
    <citation type="submission" date="2018-03" db="EMBL/GenBank/DDBJ databases">
        <title>Draft genome of Pseudomonas putida strain KH-21-114.</title>
        <authorList>
            <person name="Yoshizawa S."/>
            <person name="Khan N.H."/>
            <person name="Nishimura M."/>
            <person name="Chiura H.X."/>
            <person name="Ogura Y."/>
            <person name="Hayashi T."/>
            <person name="Kogure K."/>
        </authorList>
    </citation>
    <scope>NUCLEOTIDE SEQUENCE [LARGE SCALE GENOMIC DNA]</scope>
    <source>
        <strain evidence="1 2">KH-21-114</strain>
    </source>
</reference>
<dbReference type="EMBL" id="MINH01000016">
    <property type="protein sequence ID" value="POG12045.1"/>
    <property type="molecule type" value="Genomic_DNA"/>
</dbReference>
<organism evidence="1 2">
    <name type="scientific">Pseudomonas putida</name>
    <name type="common">Arthrobacter siderocapsulatus</name>
    <dbReference type="NCBI Taxonomy" id="303"/>
    <lineage>
        <taxon>Bacteria</taxon>
        <taxon>Pseudomonadati</taxon>
        <taxon>Pseudomonadota</taxon>
        <taxon>Gammaproteobacteria</taxon>
        <taxon>Pseudomonadales</taxon>
        <taxon>Pseudomonadaceae</taxon>
        <taxon>Pseudomonas</taxon>
    </lineage>
</organism>
<gene>
    <name evidence="1" type="ORF">BGP84_01835</name>
</gene>
<dbReference type="AlphaFoldDB" id="A0A2S3X8X9"/>
<dbReference type="SUPFAM" id="SSF159501">
    <property type="entry name" value="EreA/ChaN-like"/>
    <property type="match status" value="1"/>
</dbReference>
<sequence length="583" mass="64627">MLDVMRKQWDAIDPPGLNTLATPLQQDAFTWLSDSARQRMLADAHFALRSNADLRKQRWISYLQSFGRVFGPLAVLGWPVALAATGAGLAETGLDIDQAINGHTTAERQSGFVAAILCAINTLFNASLLREAGLNVDGEMRLPETDEATALPEPEPGNATAGELLAWVPEAYAPSEPGKLLEALENNDILSSVPGDIRFQGVIMERGKHYAMVGDLTYQVRFIGELDTWAIIDPENPFSFTQTMPLRLDADGNWKIAERLRLNGGTPRFLLKAWGRLHPRPKLPALEPTPYEVPHAQATALREAANGDQDIALTYNAEPPYRLYRKLRDDLAADARQFFLNFEPRPRPQLPELPLAAPTSPFFRELYRHSEGLVVGESHVERGARQFLVSNMGQLHKAGVKVIYLEHFLTDFHQAELDLFNQTGTLPEALRQYVADLDALASQFEVTPYTLKKVLYAAHAQGVRAQAIDCLASYRQAWHEKPSSTIRQEMMNFFAHRVIAIDQASRGPSKWVALVGNSHANNFMGIAGLAEMEGAIGLRVEDIEVGQSGGIGVDPGHTFEEDGMAAWIKSDLRLQVPISRPWM</sequence>
<reference evidence="1 2" key="1">
    <citation type="submission" date="2016-08" db="EMBL/GenBank/DDBJ databases">
        <authorList>
            <person name="Seilhamer J.J."/>
        </authorList>
    </citation>
    <scope>NUCLEOTIDE SEQUENCE [LARGE SCALE GENOMIC DNA]</scope>
    <source>
        <strain evidence="1 2">KH-21-114</strain>
    </source>
</reference>
<proteinExistence type="predicted"/>